<keyword evidence="1" id="KW-0812">Transmembrane</keyword>
<dbReference type="RefSeq" id="WP_120689097.1">
    <property type="nucleotide sequence ID" value="NZ_RAZT01000006.1"/>
</dbReference>
<feature type="transmembrane region" description="Helical" evidence="1">
    <location>
        <begin position="46"/>
        <end position="66"/>
    </location>
</feature>
<organism evidence="2 3">
    <name type="scientific">Micromonospora musae</name>
    <dbReference type="NCBI Taxonomy" id="1894970"/>
    <lineage>
        <taxon>Bacteria</taxon>
        <taxon>Bacillati</taxon>
        <taxon>Actinomycetota</taxon>
        <taxon>Actinomycetes</taxon>
        <taxon>Micromonosporales</taxon>
        <taxon>Micromonosporaceae</taxon>
        <taxon>Micromonospora</taxon>
    </lineage>
</organism>
<evidence type="ECO:0000256" key="1">
    <source>
        <dbReference type="SAM" id="Phobius"/>
    </source>
</evidence>
<dbReference type="EMBL" id="RAZT01000006">
    <property type="protein sequence ID" value="RKN32299.1"/>
    <property type="molecule type" value="Genomic_DNA"/>
</dbReference>
<feature type="transmembrane region" description="Helical" evidence="1">
    <location>
        <begin position="207"/>
        <end position="227"/>
    </location>
</feature>
<feature type="transmembrane region" description="Helical" evidence="1">
    <location>
        <begin position="78"/>
        <end position="102"/>
    </location>
</feature>
<proteinExistence type="predicted"/>
<name>A0A3A9Y4U5_9ACTN</name>
<accession>A0A3A9Y4U5</accession>
<feature type="transmembrane region" description="Helical" evidence="1">
    <location>
        <begin position="344"/>
        <end position="362"/>
    </location>
</feature>
<keyword evidence="1" id="KW-1133">Transmembrane helix</keyword>
<feature type="transmembrane region" description="Helical" evidence="1">
    <location>
        <begin position="21"/>
        <end position="40"/>
    </location>
</feature>
<feature type="transmembrane region" description="Helical" evidence="1">
    <location>
        <begin position="114"/>
        <end position="134"/>
    </location>
</feature>
<feature type="transmembrane region" description="Helical" evidence="1">
    <location>
        <begin position="171"/>
        <end position="195"/>
    </location>
</feature>
<feature type="transmembrane region" description="Helical" evidence="1">
    <location>
        <begin position="277"/>
        <end position="297"/>
    </location>
</feature>
<dbReference type="PANTHER" id="PTHR36840">
    <property type="entry name" value="BLL5714 PROTEIN"/>
    <property type="match status" value="1"/>
</dbReference>
<dbReference type="Pfam" id="PF06772">
    <property type="entry name" value="LtrA"/>
    <property type="match status" value="1"/>
</dbReference>
<evidence type="ECO:0000313" key="2">
    <source>
        <dbReference type="EMBL" id="RKN32299.1"/>
    </source>
</evidence>
<feature type="transmembrane region" description="Helical" evidence="1">
    <location>
        <begin position="317"/>
        <end position="337"/>
    </location>
</feature>
<reference evidence="2 3" key="1">
    <citation type="submission" date="2018-09" db="EMBL/GenBank/DDBJ databases">
        <title>Micromonospora sp. nov. MS1-9, isolated from a root of Musa sp.</title>
        <authorList>
            <person name="Kuncharoen N."/>
            <person name="Kudo T."/>
            <person name="Ohkuma M."/>
            <person name="Yuki M."/>
            <person name="Tanasupawat S."/>
        </authorList>
    </citation>
    <scope>NUCLEOTIDE SEQUENCE [LARGE SCALE GENOMIC DNA]</scope>
    <source>
        <strain evidence="2 3">MS1-9</strain>
    </source>
</reference>
<protein>
    <submittedName>
        <fullName evidence="2">Low temperature requirement protein A</fullName>
    </submittedName>
</protein>
<dbReference type="PANTHER" id="PTHR36840:SF1">
    <property type="entry name" value="BLL5714 PROTEIN"/>
    <property type="match status" value="1"/>
</dbReference>
<dbReference type="AlphaFoldDB" id="A0A3A9Y4U5"/>
<evidence type="ECO:0000313" key="3">
    <source>
        <dbReference type="Proteomes" id="UP000275865"/>
    </source>
</evidence>
<dbReference type="Proteomes" id="UP000275865">
    <property type="component" value="Unassembled WGS sequence"/>
</dbReference>
<gene>
    <name evidence="2" type="ORF">D7044_13635</name>
</gene>
<comment type="caution">
    <text evidence="2">The sequence shown here is derived from an EMBL/GenBank/DDBJ whole genome shotgun (WGS) entry which is preliminary data.</text>
</comment>
<keyword evidence="1" id="KW-0472">Membrane</keyword>
<sequence>MKRIFRSRPIMTEETHRATTVEIFFDLVFIFALTRIVLLMGRPPTFLSLAQGLILLLLLWTTWTIYTWVGNLVRADAGLVPAGAIVAMAAVFVAALVIPNAWQHGNEVMDAPLILALAYIALRAINIALGLHAAGGDRQLRFTQGLFATTAILAWIPLVLGALLHGTAQTLLWGAAFVIDLSGGVIASAVSGWRLRSPSHFAERHGLVLIIALGESLISVGTGAELAVTRGPVLLAALLAITNAVCGWRLYFKETAMVARRGLETAPSAQRGRIATYAYSLAHFPLVAGVIYGALGVEQVLGHLAHGEPWHDTRLDWASTVALYGGTVLYLTGRLLFLRLAVQSAPRAQIVAIGVALLLLPAARNLPALAALGLLTAFLVALVWYEQFSVGSRHPVAGEATPA</sequence>
<dbReference type="InterPro" id="IPR010640">
    <property type="entry name" value="Low_temperature_requirement_A"/>
</dbReference>
<feature type="transmembrane region" description="Helical" evidence="1">
    <location>
        <begin position="233"/>
        <end position="252"/>
    </location>
</feature>
<feature type="transmembrane region" description="Helical" evidence="1">
    <location>
        <begin position="146"/>
        <end position="165"/>
    </location>
</feature>